<gene>
    <name evidence="2" type="ORF">B0I35DRAFT_15682</name>
</gene>
<feature type="compositionally biased region" description="Acidic residues" evidence="1">
    <location>
        <begin position="1065"/>
        <end position="1077"/>
    </location>
</feature>
<dbReference type="EMBL" id="JAGPNK010000001">
    <property type="protein sequence ID" value="KAH7328341.1"/>
    <property type="molecule type" value="Genomic_DNA"/>
</dbReference>
<evidence type="ECO:0000313" key="3">
    <source>
        <dbReference type="Proteomes" id="UP000813444"/>
    </source>
</evidence>
<protein>
    <submittedName>
        <fullName evidence="2">Uncharacterized protein</fullName>
    </submittedName>
</protein>
<evidence type="ECO:0000256" key="1">
    <source>
        <dbReference type="SAM" id="MobiDB-lite"/>
    </source>
</evidence>
<name>A0A8K0T1E5_9HYPO</name>
<sequence>MNQLRRTVSGLRPRSLTQQNSAERFQIRTPDRLLVPSRILRPRAESSPGADGVNHDNDEERSLPHTLRPRRDCPDNRVCERCATIIVDVDGEAKPLYEVVPCDFKPGAFPKGCTSCDKARVSDDWQGGCRLLKCSETLLRQYAEADDHPVWPDAADEPRYDHVVTVCQRCEAEGILNCDMDETLLMGCTHCAKGRKASQKPCKFTNADGNNIKLYNRPNLHQGWTKWFRHPCDGCSKPNKKNPDHVCSWISDRTTWGEACDQCKRDGVACLDGGKLIWKPDQIPGPTSWKVGRMPNPTYANLRDSTEWRTACNLCKASGAHCHVSMTTPDAACKQCTELGLECIDTHGQSYQIFDLGRVGFGMYMPYHNCDNCIKHDRPCDHQRPCDSCVDSGEAELCNKLPPSERKRDRESADEVHESSDKESPTSDKRRDESGIGENTPNDKKVRSLNKTEIYRSLNCFPRLGEAERPGPLYYLALGYGAGGVNDPKDGSRMEHWIGPPVALYGMNPGDKQKNSVSNDVDRVRNCLLPKGQPIHGGEGGLLALHEIDVTTLTAEELGKLVAEACPTAKLLNQHPKYDEQLCIARDQRRSPVRSQSNVKRKTGDGGAEDPRKKRKKTTDAAAHHVAAPSTGRRSNFTGIPPEEMDRVWRLAQFPLQGRAEGEQPPGVNEMQSKKVPAWNPRNYIEQGMSTSELFPLLPQVPGVDTKRQRTSAQTLMNLPLMRVSSFGDRWPGFEETTWLCGDPKNLTPSGDWFEGPCKKHISICSRCTNMDHDKPWGVCDECSLRNAEVAADMLFSNIKTLHKARSYFCRPCSQWLGMVPRPDVMARAGMKEAWGAFVLHGASQYPEVIHTSDGQGLMLSGSITKPMTVCACGLRMFGQRMCWPDRRDLVAKVIEKVTETNTRKRALQAVYGKALCTMCTIREPNRPAAWNPEPEVAAGTGMREVFSWACSICHSLVVNQPKDKLVPGGWEPWLGYSDGSMSSWETVAPNSVASEGDEADAADEAGDLCDSCDTCDTISDLSTETADGSDGGGNGAVEGVAVNVSASVEMSDRMADQGVGGDNADVDAGADADSDDTWSYIEENPLPDSEELSAMFPNLI</sequence>
<feature type="compositionally biased region" description="Basic and acidic residues" evidence="1">
    <location>
        <begin position="403"/>
        <end position="434"/>
    </location>
</feature>
<dbReference type="OrthoDB" id="5232836at2759"/>
<comment type="caution">
    <text evidence="2">The sequence shown here is derived from an EMBL/GenBank/DDBJ whole genome shotgun (WGS) entry which is preliminary data.</text>
</comment>
<feature type="region of interest" description="Disordered" evidence="1">
    <location>
        <begin position="1"/>
        <end position="25"/>
    </location>
</feature>
<keyword evidence="3" id="KW-1185">Reference proteome</keyword>
<feature type="region of interest" description="Disordered" evidence="1">
    <location>
        <begin position="1056"/>
        <end position="1101"/>
    </location>
</feature>
<dbReference type="AlphaFoldDB" id="A0A8K0T1E5"/>
<feature type="region of interest" description="Disordered" evidence="1">
    <location>
        <begin position="400"/>
        <end position="448"/>
    </location>
</feature>
<accession>A0A8K0T1E5</accession>
<proteinExistence type="predicted"/>
<reference evidence="2" key="1">
    <citation type="journal article" date="2021" name="Nat. Commun.">
        <title>Genetic determinants of endophytism in the Arabidopsis root mycobiome.</title>
        <authorList>
            <person name="Mesny F."/>
            <person name="Miyauchi S."/>
            <person name="Thiergart T."/>
            <person name="Pickel B."/>
            <person name="Atanasova L."/>
            <person name="Karlsson M."/>
            <person name="Huettel B."/>
            <person name="Barry K.W."/>
            <person name="Haridas S."/>
            <person name="Chen C."/>
            <person name="Bauer D."/>
            <person name="Andreopoulos W."/>
            <person name="Pangilinan J."/>
            <person name="LaButti K."/>
            <person name="Riley R."/>
            <person name="Lipzen A."/>
            <person name="Clum A."/>
            <person name="Drula E."/>
            <person name="Henrissat B."/>
            <person name="Kohler A."/>
            <person name="Grigoriev I.V."/>
            <person name="Martin F.M."/>
            <person name="Hacquard S."/>
        </authorList>
    </citation>
    <scope>NUCLEOTIDE SEQUENCE</scope>
    <source>
        <strain evidence="2">MPI-CAGE-CH-0235</strain>
    </source>
</reference>
<dbReference type="Proteomes" id="UP000813444">
    <property type="component" value="Unassembled WGS sequence"/>
</dbReference>
<feature type="compositionally biased region" description="Basic and acidic residues" evidence="1">
    <location>
        <begin position="53"/>
        <end position="68"/>
    </location>
</feature>
<feature type="region of interest" description="Disordered" evidence="1">
    <location>
        <begin position="37"/>
        <end position="68"/>
    </location>
</feature>
<evidence type="ECO:0000313" key="2">
    <source>
        <dbReference type="EMBL" id="KAH7328341.1"/>
    </source>
</evidence>
<organism evidence="2 3">
    <name type="scientific">Stachybotrys elegans</name>
    <dbReference type="NCBI Taxonomy" id="80388"/>
    <lineage>
        <taxon>Eukaryota</taxon>
        <taxon>Fungi</taxon>
        <taxon>Dikarya</taxon>
        <taxon>Ascomycota</taxon>
        <taxon>Pezizomycotina</taxon>
        <taxon>Sordariomycetes</taxon>
        <taxon>Hypocreomycetidae</taxon>
        <taxon>Hypocreales</taxon>
        <taxon>Stachybotryaceae</taxon>
        <taxon>Stachybotrys</taxon>
    </lineage>
</organism>
<feature type="region of interest" description="Disordered" evidence="1">
    <location>
        <begin position="584"/>
        <end position="639"/>
    </location>
</feature>